<keyword evidence="11" id="KW-1185">Reference proteome</keyword>
<evidence type="ECO:0000313" key="11">
    <source>
        <dbReference type="Proteomes" id="UP000051804"/>
    </source>
</evidence>
<dbReference type="InterPro" id="IPR002028">
    <property type="entry name" value="Trp_synthase_suA"/>
</dbReference>
<evidence type="ECO:0000313" key="10">
    <source>
        <dbReference type="EMBL" id="KRK70179.1"/>
    </source>
</evidence>
<dbReference type="EMBL" id="AZDJ01000033">
    <property type="protein sequence ID" value="KRK70179.1"/>
    <property type="molecule type" value="Genomic_DNA"/>
</dbReference>
<sequence>MTNFSAIFKHQTGVIPFIIAGDPDADTTVASVVAEAEAGAAIVELGVPFSDPVADGPVVKAGNQRAFAGGITVAKVFDIIARIRLQTQVPLVLVTYTNVPFVYGYAAFAKKAASFGVAGVVVPDLPHEEAADFRAALADEGIDLITIVGPADPERIKAVVAPATGFLTVFPAPPEPVLSQEIAAIRAASDLPIVVNAEVTQPQAVEAIAKVADGVQLNAAFVQLIADHADAKTVADYTKRLVSAVTTIK</sequence>
<dbReference type="AlphaFoldDB" id="A0A0R1JMA6"/>
<evidence type="ECO:0000256" key="3">
    <source>
        <dbReference type="ARBA" id="ARBA00022605"/>
    </source>
</evidence>
<dbReference type="SUPFAM" id="SSF51366">
    <property type="entry name" value="Ribulose-phoshate binding barrel"/>
    <property type="match status" value="1"/>
</dbReference>
<name>A0A0R1JMA6_9LACO</name>
<keyword evidence="3 8" id="KW-0028">Amino-acid biosynthesis</keyword>
<gene>
    <name evidence="8" type="primary">trpA</name>
    <name evidence="10" type="ORF">FD02_GL000635</name>
</gene>
<dbReference type="HAMAP" id="MF_00131">
    <property type="entry name" value="Trp_synth_alpha"/>
    <property type="match status" value="1"/>
</dbReference>
<comment type="function">
    <text evidence="8">The alpha subunit is responsible for the aldol cleavage of indoleglycerol phosphate to indole and glyceraldehyde 3-phosphate.</text>
</comment>
<comment type="subunit">
    <text evidence="2 8">Tetramer of two alpha and two beta chains.</text>
</comment>
<evidence type="ECO:0000256" key="4">
    <source>
        <dbReference type="ARBA" id="ARBA00022822"/>
    </source>
</evidence>
<dbReference type="EC" id="4.2.1.20" evidence="8"/>
<dbReference type="Proteomes" id="UP000051804">
    <property type="component" value="Unassembled WGS sequence"/>
</dbReference>
<dbReference type="OrthoDB" id="9804578at2"/>
<evidence type="ECO:0000256" key="8">
    <source>
        <dbReference type="HAMAP-Rule" id="MF_00131"/>
    </source>
</evidence>
<dbReference type="PANTHER" id="PTHR43406:SF1">
    <property type="entry name" value="TRYPTOPHAN SYNTHASE ALPHA CHAIN, CHLOROPLASTIC"/>
    <property type="match status" value="1"/>
</dbReference>
<evidence type="ECO:0000256" key="5">
    <source>
        <dbReference type="ARBA" id="ARBA00023141"/>
    </source>
</evidence>
<organism evidence="10 11">
    <name type="scientific">Lacticaseibacillus nasuensis JCM 17158</name>
    <dbReference type="NCBI Taxonomy" id="1291734"/>
    <lineage>
        <taxon>Bacteria</taxon>
        <taxon>Bacillati</taxon>
        <taxon>Bacillota</taxon>
        <taxon>Bacilli</taxon>
        <taxon>Lactobacillales</taxon>
        <taxon>Lactobacillaceae</taxon>
        <taxon>Lacticaseibacillus</taxon>
    </lineage>
</organism>
<comment type="catalytic activity">
    <reaction evidence="7 8">
        <text>(1S,2R)-1-C-(indol-3-yl)glycerol 3-phosphate + L-serine = D-glyceraldehyde 3-phosphate + L-tryptophan + H2O</text>
        <dbReference type="Rhea" id="RHEA:10532"/>
        <dbReference type="ChEBI" id="CHEBI:15377"/>
        <dbReference type="ChEBI" id="CHEBI:33384"/>
        <dbReference type="ChEBI" id="CHEBI:57912"/>
        <dbReference type="ChEBI" id="CHEBI:58866"/>
        <dbReference type="ChEBI" id="CHEBI:59776"/>
        <dbReference type="EC" id="4.2.1.20"/>
    </reaction>
</comment>
<reference evidence="10 11" key="1">
    <citation type="journal article" date="2015" name="Genome Announc.">
        <title>Expanding the biotechnology potential of lactobacilli through comparative genomics of 213 strains and associated genera.</title>
        <authorList>
            <person name="Sun Z."/>
            <person name="Harris H.M."/>
            <person name="McCann A."/>
            <person name="Guo C."/>
            <person name="Argimon S."/>
            <person name="Zhang W."/>
            <person name="Yang X."/>
            <person name="Jeffery I.B."/>
            <person name="Cooney J.C."/>
            <person name="Kagawa T.F."/>
            <person name="Liu W."/>
            <person name="Song Y."/>
            <person name="Salvetti E."/>
            <person name="Wrobel A."/>
            <person name="Rasinkangas P."/>
            <person name="Parkhill J."/>
            <person name="Rea M.C."/>
            <person name="O'Sullivan O."/>
            <person name="Ritari J."/>
            <person name="Douillard F.P."/>
            <person name="Paul Ross R."/>
            <person name="Yang R."/>
            <person name="Briner A.E."/>
            <person name="Felis G.E."/>
            <person name="de Vos W.M."/>
            <person name="Barrangou R."/>
            <person name="Klaenhammer T.R."/>
            <person name="Caufield P.W."/>
            <person name="Cui Y."/>
            <person name="Zhang H."/>
            <person name="O'Toole P.W."/>
        </authorList>
    </citation>
    <scope>NUCLEOTIDE SEQUENCE [LARGE SCALE GENOMIC DNA]</scope>
    <source>
        <strain evidence="10 11">JCM 17158</strain>
    </source>
</reference>
<evidence type="ECO:0000256" key="2">
    <source>
        <dbReference type="ARBA" id="ARBA00011270"/>
    </source>
</evidence>
<feature type="active site" description="Proton acceptor" evidence="8">
    <location>
        <position position="55"/>
    </location>
</feature>
<dbReference type="Pfam" id="PF00290">
    <property type="entry name" value="Trp_syntA"/>
    <property type="match status" value="1"/>
</dbReference>
<comment type="similarity">
    <text evidence="8 9">Belongs to the TrpA family.</text>
</comment>
<evidence type="ECO:0000256" key="7">
    <source>
        <dbReference type="ARBA" id="ARBA00049047"/>
    </source>
</evidence>
<comment type="pathway">
    <text evidence="1 8">Amino-acid biosynthesis; L-tryptophan biosynthesis; L-tryptophan from chorismate: step 5/5.</text>
</comment>
<dbReference type="PATRIC" id="fig|1291734.4.peg.653"/>
<dbReference type="InterPro" id="IPR013785">
    <property type="entry name" value="Aldolase_TIM"/>
</dbReference>
<dbReference type="STRING" id="1291734.FD02_GL000635"/>
<dbReference type="CDD" id="cd04724">
    <property type="entry name" value="Tryptophan_synthase_alpha"/>
    <property type="match status" value="1"/>
</dbReference>
<keyword evidence="6 8" id="KW-0456">Lyase</keyword>
<dbReference type="UniPathway" id="UPA00035">
    <property type="reaction ID" value="UER00044"/>
</dbReference>
<evidence type="ECO:0000256" key="6">
    <source>
        <dbReference type="ARBA" id="ARBA00023239"/>
    </source>
</evidence>
<proteinExistence type="inferred from homology"/>
<evidence type="ECO:0000256" key="9">
    <source>
        <dbReference type="RuleBase" id="RU003662"/>
    </source>
</evidence>
<evidence type="ECO:0000256" key="1">
    <source>
        <dbReference type="ARBA" id="ARBA00004733"/>
    </source>
</evidence>
<dbReference type="PANTHER" id="PTHR43406">
    <property type="entry name" value="TRYPTOPHAN SYNTHASE, ALPHA CHAIN"/>
    <property type="match status" value="1"/>
</dbReference>
<protein>
    <recommendedName>
        <fullName evidence="8">Tryptophan synthase alpha chain</fullName>
        <ecNumber evidence="8">4.2.1.20</ecNumber>
    </recommendedName>
</protein>
<dbReference type="GO" id="GO:0004834">
    <property type="term" value="F:tryptophan synthase activity"/>
    <property type="evidence" value="ECO:0007669"/>
    <property type="project" value="UniProtKB-UniRule"/>
</dbReference>
<dbReference type="NCBIfam" id="TIGR00262">
    <property type="entry name" value="trpA"/>
    <property type="match status" value="1"/>
</dbReference>
<dbReference type="GO" id="GO:0005829">
    <property type="term" value="C:cytosol"/>
    <property type="evidence" value="ECO:0007669"/>
    <property type="project" value="TreeGrafter"/>
</dbReference>
<keyword evidence="4 8" id="KW-0822">Tryptophan biosynthesis</keyword>
<dbReference type="RefSeq" id="WP_056952235.1">
    <property type="nucleotide sequence ID" value="NZ_AZDJ01000033.1"/>
</dbReference>
<keyword evidence="5 8" id="KW-0057">Aromatic amino acid biosynthesis</keyword>
<comment type="caution">
    <text evidence="10">The sequence shown here is derived from an EMBL/GenBank/DDBJ whole genome shotgun (WGS) entry which is preliminary data.</text>
</comment>
<dbReference type="PROSITE" id="PS00167">
    <property type="entry name" value="TRP_SYNTHASE_ALPHA"/>
    <property type="match status" value="1"/>
</dbReference>
<dbReference type="InterPro" id="IPR011060">
    <property type="entry name" value="RibuloseP-bd_barrel"/>
</dbReference>
<dbReference type="InterPro" id="IPR018204">
    <property type="entry name" value="Trp_synthase_alpha_AS"/>
</dbReference>
<dbReference type="Gene3D" id="3.20.20.70">
    <property type="entry name" value="Aldolase class I"/>
    <property type="match status" value="1"/>
</dbReference>
<accession>A0A0R1JMA6</accession>
<feature type="active site" description="Proton acceptor" evidence="8">
    <location>
        <position position="44"/>
    </location>
</feature>